<keyword evidence="8" id="KW-0472">Membrane</keyword>
<dbReference type="PANTHER" id="PTHR47947:SF23">
    <property type="entry name" value="CYTOCHROME P450 FAMILY PROTEIN, EXPRESSED"/>
    <property type="match status" value="1"/>
</dbReference>
<feature type="region of interest" description="Disordered" evidence="7">
    <location>
        <begin position="1"/>
        <end position="27"/>
    </location>
</feature>
<dbReference type="PRINTS" id="PR00385">
    <property type="entry name" value="P450"/>
</dbReference>
<dbReference type="InterPro" id="IPR002401">
    <property type="entry name" value="Cyt_P450_E_grp-I"/>
</dbReference>
<organism evidence="9">
    <name type="scientific">Oryza nivara</name>
    <name type="common">Indian wild rice</name>
    <name type="synonym">Oryza sativa f. spontanea</name>
    <dbReference type="NCBI Taxonomy" id="4536"/>
    <lineage>
        <taxon>Eukaryota</taxon>
        <taxon>Viridiplantae</taxon>
        <taxon>Streptophyta</taxon>
        <taxon>Embryophyta</taxon>
        <taxon>Tracheophyta</taxon>
        <taxon>Spermatophyta</taxon>
        <taxon>Magnoliopsida</taxon>
        <taxon>Liliopsida</taxon>
        <taxon>Poales</taxon>
        <taxon>Poaceae</taxon>
        <taxon>BOP clade</taxon>
        <taxon>Oryzoideae</taxon>
        <taxon>Oryzeae</taxon>
        <taxon>Oryzinae</taxon>
        <taxon>Oryza</taxon>
    </lineage>
</organism>
<evidence type="ECO:0000313" key="10">
    <source>
        <dbReference type="Proteomes" id="UP000006591"/>
    </source>
</evidence>
<dbReference type="Gramene" id="ONIVA03G36450.3">
    <property type="protein sequence ID" value="ONIVA03G36450.3"/>
    <property type="gene ID" value="ONIVA03G36450"/>
</dbReference>
<dbReference type="GO" id="GO:0020037">
    <property type="term" value="F:heme binding"/>
    <property type="evidence" value="ECO:0007669"/>
    <property type="project" value="InterPro"/>
</dbReference>
<evidence type="ECO:0000256" key="7">
    <source>
        <dbReference type="SAM" id="MobiDB-lite"/>
    </source>
</evidence>
<keyword evidence="3" id="KW-0479">Metal-binding</keyword>
<sequence>MEAGADPPGRREEVGRQEEDEQEPHGSDLIGERVKRYALKAQLANFAWPIRHQLFGYSALGIRLDTRRWGWLTAIEGLRRRRRQWARGAASARCHNGSPRPECPRLRRAKGCWALGRLAAYIAIFSIAVLLLIHFLFRRRGRSNGMPLPPSPPAIPFFGHLHLIDKPFHAALSRLAERHGPVFSLRLGSRNAVVLSSPECARECFTDNDVCFANRPRFPSQMLATFNGTSLGSANYGPHWRNLRRIATVHLLSAHRVSGMSGIISGQARHMVRRMYRAATASAAGVARVQLNRRLFELSLSVLMEAIAQSKTTRREAPDADTDMSMEAQELRHVLDELNPLIGAANLWDYLPALRWFDVFGVKRKIVAAVNRRNAFMRRLIDAERQRMDNNDVDGGDDGEKKSMISVLLTLQKTQPEVYTDTLIMTLCAPLFGAGTETTSTTIEWAMSLLLNHPEILKKAQAEIDMSVGNSRLISVVDVHRLGYLQCIINETLRMYPAVPLLLPHESSADCKVGGYHIPSGAMLLVNVAAIQRDPVIWKEPSEFKPEVREWQVRGIVHDTVWDGETEVSRGDAGIADNWCFDWGRVDDAMVDMTQSNGLTSLKVIPLEAMCKPREAMCDERASTDHST</sequence>
<dbReference type="InterPro" id="IPR036396">
    <property type="entry name" value="Cyt_P450_sf"/>
</dbReference>
<dbReference type="FunFam" id="1.10.630.10:FF:000104">
    <property type="entry name" value="Cytochrome P450 family 81 subfamily D polypeptide 8"/>
    <property type="match status" value="1"/>
</dbReference>
<evidence type="ECO:0000256" key="5">
    <source>
        <dbReference type="ARBA" id="ARBA00023002"/>
    </source>
</evidence>
<dbReference type="EnsemblPlants" id="ONIVA03G36450.3">
    <property type="protein sequence ID" value="ONIVA03G36450.3"/>
    <property type="gene ID" value="ONIVA03G36450"/>
</dbReference>
<reference evidence="9" key="1">
    <citation type="submission" date="2015-04" db="UniProtKB">
        <authorList>
            <consortium name="EnsemblPlants"/>
        </authorList>
    </citation>
    <scope>IDENTIFICATION</scope>
    <source>
        <strain evidence="9">SL10</strain>
    </source>
</reference>
<evidence type="ECO:0000313" key="9">
    <source>
        <dbReference type="EnsemblPlants" id="ONIVA03G36450.3"/>
    </source>
</evidence>
<keyword evidence="2 8" id="KW-0812">Transmembrane</keyword>
<reference evidence="9" key="2">
    <citation type="submission" date="2018-04" db="EMBL/GenBank/DDBJ databases">
        <title>OnivRS2 (Oryza nivara Reference Sequence Version 2).</title>
        <authorList>
            <person name="Zhang J."/>
            <person name="Kudrna D."/>
            <person name="Lee S."/>
            <person name="Talag J."/>
            <person name="Rajasekar S."/>
            <person name="Welchert J."/>
            <person name="Hsing Y.-I."/>
            <person name="Wing R.A."/>
        </authorList>
    </citation>
    <scope>NUCLEOTIDE SEQUENCE [LARGE SCALE GENOMIC DNA]</scope>
    <source>
        <strain evidence="9">SL10</strain>
    </source>
</reference>
<proteinExistence type="predicted"/>
<dbReference type="InterPro" id="IPR001128">
    <property type="entry name" value="Cyt_P450"/>
</dbReference>
<keyword evidence="10" id="KW-1185">Reference proteome</keyword>
<dbReference type="Proteomes" id="UP000006591">
    <property type="component" value="Chromosome 3"/>
</dbReference>
<evidence type="ECO:0000256" key="2">
    <source>
        <dbReference type="ARBA" id="ARBA00022692"/>
    </source>
</evidence>
<dbReference type="GO" id="GO:0016705">
    <property type="term" value="F:oxidoreductase activity, acting on paired donors, with incorporation or reduction of molecular oxygen"/>
    <property type="evidence" value="ECO:0007669"/>
    <property type="project" value="InterPro"/>
</dbReference>
<feature type="transmembrane region" description="Helical" evidence="8">
    <location>
        <begin position="114"/>
        <end position="137"/>
    </location>
</feature>
<dbReference type="GO" id="GO:0004497">
    <property type="term" value="F:monooxygenase activity"/>
    <property type="evidence" value="ECO:0007669"/>
    <property type="project" value="InterPro"/>
</dbReference>
<protein>
    <recommendedName>
        <fullName evidence="11">Cytochrome P450</fullName>
    </recommendedName>
</protein>
<dbReference type="GO" id="GO:0005506">
    <property type="term" value="F:iron ion binding"/>
    <property type="evidence" value="ECO:0007669"/>
    <property type="project" value="InterPro"/>
</dbReference>
<accession>A0A0E0GU37</accession>
<name>A0A0E0GU37_ORYNI</name>
<evidence type="ECO:0000256" key="3">
    <source>
        <dbReference type="ARBA" id="ARBA00022723"/>
    </source>
</evidence>
<keyword evidence="5" id="KW-0560">Oxidoreductase</keyword>
<dbReference type="PRINTS" id="PR00463">
    <property type="entry name" value="EP450I"/>
</dbReference>
<dbReference type="HOGENOM" id="CLU_001570_4_0_1"/>
<feature type="compositionally biased region" description="Basic and acidic residues" evidence="7">
    <location>
        <begin position="8"/>
        <end position="27"/>
    </location>
</feature>
<evidence type="ECO:0000256" key="1">
    <source>
        <dbReference type="ARBA" id="ARBA00022617"/>
    </source>
</evidence>
<dbReference type="Gene3D" id="1.10.630.10">
    <property type="entry name" value="Cytochrome P450"/>
    <property type="match status" value="1"/>
</dbReference>
<keyword evidence="6" id="KW-0408">Iron</keyword>
<dbReference type="SUPFAM" id="SSF48264">
    <property type="entry name" value="Cytochrome P450"/>
    <property type="match status" value="1"/>
</dbReference>
<evidence type="ECO:0008006" key="11">
    <source>
        <dbReference type="Google" id="ProtNLM"/>
    </source>
</evidence>
<dbReference type="OMA" id="NLPPCPF"/>
<keyword evidence="4 8" id="KW-1133">Transmembrane helix</keyword>
<evidence type="ECO:0000256" key="6">
    <source>
        <dbReference type="ARBA" id="ARBA00023004"/>
    </source>
</evidence>
<evidence type="ECO:0000256" key="4">
    <source>
        <dbReference type="ARBA" id="ARBA00022989"/>
    </source>
</evidence>
<dbReference type="PANTHER" id="PTHR47947">
    <property type="entry name" value="CYTOCHROME P450 82C3-RELATED"/>
    <property type="match status" value="1"/>
</dbReference>
<dbReference type="AlphaFoldDB" id="A0A0E0GU37"/>
<evidence type="ECO:0000256" key="8">
    <source>
        <dbReference type="SAM" id="Phobius"/>
    </source>
</evidence>
<dbReference type="InterPro" id="IPR050651">
    <property type="entry name" value="Plant_Cytochrome_P450_Monoox"/>
</dbReference>
<keyword evidence="1" id="KW-0349">Heme</keyword>
<dbReference type="Pfam" id="PF00067">
    <property type="entry name" value="p450"/>
    <property type="match status" value="1"/>
</dbReference>